<dbReference type="InterPro" id="IPR001463">
    <property type="entry name" value="Na/Ala_symport"/>
</dbReference>
<feature type="transmembrane region" description="Helical" evidence="8">
    <location>
        <begin position="184"/>
        <end position="202"/>
    </location>
</feature>
<keyword evidence="8" id="KW-0769">Symport</keyword>
<feature type="transmembrane region" description="Helical" evidence="8">
    <location>
        <begin position="279"/>
        <end position="302"/>
    </location>
</feature>
<evidence type="ECO:0000256" key="4">
    <source>
        <dbReference type="ARBA" id="ARBA00022475"/>
    </source>
</evidence>
<feature type="chain" id="PRO_5020413136" evidence="9">
    <location>
        <begin position="21"/>
        <end position="510"/>
    </location>
</feature>
<feature type="transmembrane region" description="Helical" evidence="8">
    <location>
        <begin position="443"/>
        <end position="465"/>
    </location>
</feature>
<proteinExistence type="inferred from homology"/>
<feature type="transmembrane region" description="Helical" evidence="8">
    <location>
        <begin position="222"/>
        <end position="241"/>
    </location>
</feature>
<dbReference type="OrthoDB" id="9806926at2"/>
<feature type="transmembrane region" description="Helical" evidence="8">
    <location>
        <begin position="343"/>
        <end position="364"/>
    </location>
</feature>
<name>A0A4U0QU74_9RHOB</name>
<sequence>MKTRITAATLAALAAGPAAAQGIDETVNQIFANSTGWFVSLIFSNFPGTTFPWIVGWLVVAATVFTLYFGFIQVRAFGHALALVRGDYSDPNDAGEVSHFQALTTALSGTVGLGNIAGVAVAIGIGGPGATFWMILAGLLGMASKFTECTLGVKYRNEYADGTVSGGPMYYMVKGFAERGLPGGKILAVLFAIFCILGSFGGGNMFQANQAHAQISNVVGAYPGWITGVVMAIIVFLVIVGGLKSIARVTEKVVPFMAAIYVGTALIIIVMNYDMIGTAFSQIFVGAFTNDGVVGGMIGALIQGFRRAAFSNEAGVGSAAIAHSAVRTKEPATEGFVSLLEPFIDTVVICTMTALVIIITGQLISDPATGLFVLNEAGTQIQTVTGNSGVALTSDAFSSAFGWFRYILVVAVVLFAFSTMISWSYYGLKAWTFLFGEGQTKELVFKVIFCLFVVIGASAGLDPVIDFSDAAIFAMAVVNIIALYLLMPIVKAEMNSYLARLKSGQIRKYD</sequence>
<dbReference type="RefSeq" id="WP_136856352.1">
    <property type="nucleotide sequence ID" value="NZ_SUNH01000010.1"/>
</dbReference>
<dbReference type="Proteomes" id="UP000306223">
    <property type="component" value="Unassembled WGS sequence"/>
</dbReference>
<keyword evidence="5 8" id="KW-0812">Transmembrane</keyword>
<feature type="transmembrane region" description="Helical" evidence="8">
    <location>
        <begin position="471"/>
        <end position="490"/>
    </location>
</feature>
<feature type="signal peptide" evidence="9">
    <location>
        <begin position="1"/>
        <end position="20"/>
    </location>
</feature>
<protein>
    <submittedName>
        <fullName evidence="10">Alanine:cation symporter family protein</fullName>
    </submittedName>
</protein>
<dbReference type="AlphaFoldDB" id="A0A4U0QU74"/>
<dbReference type="Pfam" id="PF01235">
    <property type="entry name" value="Na_Ala_symp"/>
    <property type="match status" value="1"/>
</dbReference>
<dbReference type="PANTHER" id="PTHR30330:SF3">
    <property type="entry name" value="TRANSCRIPTIONAL REGULATOR, LRP FAMILY"/>
    <property type="match status" value="1"/>
</dbReference>
<accession>A0A4U0QU74</accession>
<keyword evidence="11" id="KW-1185">Reference proteome</keyword>
<evidence type="ECO:0000256" key="7">
    <source>
        <dbReference type="ARBA" id="ARBA00023136"/>
    </source>
</evidence>
<keyword evidence="8" id="KW-0997">Cell inner membrane</keyword>
<dbReference type="GO" id="GO:0005283">
    <property type="term" value="F:amino acid:sodium symporter activity"/>
    <property type="evidence" value="ECO:0007669"/>
    <property type="project" value="InterPro"/>
</dbReference>
<evidence type="ECO:0000313" key="10">
    <source>
        <dbReference type="EMBL" id="TJZ84992.1"/>
    </source>
</evidence>
<dbReference type="Gene3D" id="1.20.1740.10">
    <property type="entry name" value="Amino acid/polyamine transporter I"/>
    <property type="match status" value="1"/>
</dbReference>
<dbReference type="GO" id="GO:0005886">
    <property type="term" value="C:plasma membrane"/>
    <property type="evidence" value="ECO:0007669"/>
    <property type="project" value="UniProtKB-SubCell"/>
</dbReference>
<comment type="subcellular location">
    <subcellularLocation>
        <location evidence="8">Cell inner membrane</location>
        <topology evidence="8">Multi-pass membrane protein</topology>
    </subcellularLocation>
    <subcellularLocation>
        <location evidence="1">Cell membrane</location>
        <topology evidence="1">Multi-pass membrane protein</topology>
    </subcellularLocation>
</comment>
<gene>
    <name evidence="10" type="ORF">FA740_08575</name>
</gene>
<feature type="transmembrane region" description="Helical" evidence="8">
    <location>
        <begin position="53"/>
        <end position="71"/>
    </location>
</feature>
<keyword evidence="6 8" id="KW-1133">Transmembrane helix</keyword>
<dbReference type="EMBL" id="SUNH01000010">
    <property type="protein sequence ID" value="TJZ84992.1"/>
    <property type="molecule type" value="Genomic_DNA"/>
</dbReference>
<evidence type="ECO:0000256" key="2">
    <source>
        <dbReference type="ARBA" id="ARBA00009261"/>
    </source>
</evidence>
<evidence type="ECO:0000256" key="1">
    <source>
        <dbReference type="ARBA" id="ARBA00004651"/>
    </source>
</evidence>
<dbReference type="PRINTS" id="PR00175">
    <property type="entry name" value="NAALASMPORT"/>
</dbReference>
<organism evidence="10 11">
    <name type="scientific">Paracoccus hibiscisoli</name>
    <dbReference type="NCBI Taxonomy" id="2023261"/>
    <lineage>
        <taxon>Bacteria</taxon>
        <taxon>Pseudomonadati</taxon>
        <taxon>Pseudomonadota</taxon>
        <taxon>Alphaproteobacteria</taxon>
        <taxon>Rhodobacterales</taxon>
        <taxon>Paracoccaceae</taxon>
        <taxon>Paracoccus</taxon>
    </lineage>
</organism>
<feature type="transmembrane region" description="Helical" evidence="8">
    <location>
        <begin position="116"/>
        <end position="136"/>
    </location>
</feature>
<feature type="transmembrane region" description="Helical" evidence="8">
    <location>
        <begin position="403"/>
        <end position="423"/>
    </location>
</feature>
<dbReference type="NCBIfam" id="TIGR00835">
    <property type="entry name" value="agcS"/>
    <property type="match status" value="1"/>
</dbReference>
<evidence type="ECO:0000256" key="5">
    <source>
        <dbReference type="ARBA" id="ARBA00022692"/>
    </source>
</evidence>
<evidence type="ECO:0000256" key="9">
    <source>
        <dbReference type="SAM" id="SignalP"/>
    </source>
</evidence>
<keyword evidence="3 8" id="KW-0813">Transport</keyword>
<dbReference type="PANTHER" id="PTHR30330">
    <property type="entry name" value="AGSS FAMILY TRANSPORTER, SODIUM-ALANINE"/>
    <property type="match status" value="1"/>
</dbReference>
<evidence type="ECO:0000256" key="6">
    <source>
        <dbReference type="ARBA" id="ARBA00022989"/>
    </source>
</evidence>
<keyword evidence="9" id="KW-0732">Signal</keyword>
<keyword evidence="7 8" id="KW-0472">Membrane</keyword>
<comment type="similarity">
    <text evidence="2 8">Belongs to the alanine or glycine:cation symporter (AGCS) (TC 2.A.25) family.</text>
</comment>
<evidence type="ECO:0000256" key="8">
    <source>
        <dbReference type="RuleBase" id="RU363064"/>
    </source>
</evidence>
<reference evidence="10 11" key="1">
    <citation type="submission" date="2019-04" db="EMBL/GenBank/DDBJ databases">
        <authorList>
            <person name="Li J."/>
        </authorList>
    </citation>
    <scope>NUCLEOTIDE SEQUENCE [LARGE SCALE GENOMIC DNA]</scope>
    <source>
        <strain evidence="10 11">CCTCC AB2016182</strain>
    </source>
</reference>
<evidence type="ECO:0000313" key="11">
    <source>
        <dbReference type="Proteomes" id="UP000306223"/>
    </source>
</evidence>
<feature type="transmembrane region" description="Helical" evidence="8">
    <location>
        <begin position="253"/>
        <end position="273"/>
    </location>
</feature>
<comment type="caution">
    <text evidence="10">The sequence shown here is derived from an EMBL/GenBank/DDBJ whole genome shotgun (WGS) entry which is preliminary data.</text>
</comment>
<evidence type="ECO:0000256" key="3">
    <source>
        <dbReference type="ARBA" id="ARBA00022448"/>
    </source>
</evidence>
<keyword evidence="4" id="KW-1003">Cell membrane</keyword>